<dbReference type="PANTHER" id="PTHR43133:SF8">
    <property type="entry name" value="RNA POLYMERASE SIGMA FACTOR HI_1459-RELATED"/>
    <property type="match status" value="1"/>
</dbReference>
<evidence type="ECO:0000259" key="6">
    <source>
        <dbReference type="Pfam" id="PF08281"/>
    </source>
</evidence>
<evidence type="ECO:0000313" key="8">
    <source>
        <dbReference type="Proteomes" id="UP000639396"/>
    </source>
</evidence>
<dbReference type="PANTHER" id="PTHR43133">
    <property type="entry name" value="RNA POLYMERASE ECF-TYPE SIGMA FACTO"/>
    <property type="match status" value="1"/>
</dbReference>
<keyword evidence="3" id="KW-0238">DNA-binding</keyword>
<dbReference type="InterPro" id="IPR013249">
    <property type="entry name" value="RNA_pol_sigma70_r4_t2"/>
</dbReference>
<reference evidence="7" key="1">
    <citation type="submission" date="2020-09" db="EMBL/GenBank/DDBJ databases">
        <title>A novel bacterium of genus Paenibacillus, isolated from South China Sea.</title>
        <authorList>
            <person name="Huang H."/>
            <person name="Mo K."/>
            <person name="Hu Y."/>
        </authorList>
    </citation>
    <scope>NUCLEOTIDE SEQUENCE</scope>
    <source>
        <strain evidence="7">IB182363</strain>
    </source>
</reference>
<gene>
    <name evidence="7" type="ORF">IDH45_07755</name>
</gene>
<dbReference type="Gene3D" id="1.10.10.10">
    <property type="entry name" value="Winged helix-like DNA-binding domain superfamily/Winged helix DNA-binding domain"/>
    <property type="match status" value="1"/>
</dbReference>
<proteinExistence type="predicted"/>
<dbReference type="RefSeq" id="WP_190926254.1">
    <property type="nucleotide sequence ID" value="NZ_JACXJA010000007.1"/>
</dbReference>
<dbReference type="NCBIfam" id="TIGR02937">
    <property type="entry name" value="sigma70-ECF"/>
    <property type="match status" value="1"/>
</dbReference>
<sequence length="325" mass="37048">MNFDQLYDSIVHNKAEDEIVIRFRTNWLPGVVMHLASYEAIKCERSLGASDYEEIEDKVFEIVLHKAAETKRGAAFRAWVCQVIVYVSKNQLRRISPILVDFTPGGGLRSQRYEKQLADRNEELKDQIEEALEMLPPNQRKAIILRYWRGYSSKETAERLACSSNQVDQWVHKAKKTLAESLAQYRGVRKADREVKPSSGSGIRESGTRYTAAGGPDGFGPDELEPFEPDAVLLFRFAMEDERGTPEQWNEQLRLDEKIDGPLLAGKFDAWRWERRTLIHLLRCLGLPWQEAAEVLLRQPFHAACARALFDDRPASGGSGDKTPI</sequence>
<dbReference type="InterPro" id="IPR039425">
    <property type="entry name" value="RNA_pol_sigma-70-like"/>
</dbReference>
<dbReference type="InterPro" id="IPR014284">
    <property type="entry name" value="RNA_pol_sigma-70_dom"/>
</dbReference>
<evidence type="ECO:0000256" key="4">
    <source>
        <dbReference type="ARBA" id="ARBA00023163"/>
    </source>
</evidence>
<accession>A0A927GYR8</accession>
<evidence type="ECO:0000256" key="5">
    <source>
        <dbReference type="SAM" id="MobiDB-lite"/>
    </source>
</evidence>
<evidence type="ECO:0000313" key="7">
    <source>
        <dbReference type="EMBL" id="MBD2861875.1"/>
    </source>
</evidence>
<dbReference type="AlphaFoldDB" id="A0A927GYR8"/>
<evidence type="ECO:0000256" key="1">
    <source>
        <dbReference type="ARBA" id="ARBA00023015"/>
    </source>
</evidence>
<feature type="region of interest" description="Disordered" evidence="5">
    <location>
        <begin position="190"/>
        <end position="220"/>
    </location>
</feature>
<evidence type="ECO:0000256" key="2">
    <source>
        <dbReference type="ARBA" id="ARBA00023082"/>
    </source>
</evidence>
<keyword evidence="8" id="KW-1185">Reference proteome</keyword>
<dbReference type="Proteomes" id="UP000639396">
    <property type="component" value="Unassembled WGS sequence"/>
</dbReference>
<keyword evidence="2" id="KW-0731">Sigma factor</keyword>
<dbReference type="InterPro" id="IPR013324">
    <property type="entry name" value="RNA_pol_sigma_r3/r4-like"/>
</dbReference>
<evidence type="ECO:0000256" key="3">
    <source>
        <dbReference type="ARBA" id="ARBA00023125"/>
    </source>
</evidence>
<organism evidence="7 8">
    <name type="scientific">Paenibacillus oceani</name>
    <dbReference type="NCBI Taxonomy" id="2772510"/>
    <lineage>
        <taxon>Bacteria</taxon>
        <taxon>Bacillati</taxon>
        <taxon>Bacillota</taxon>
        <taxon>Bacilli</taxon>
        <taxon>Bacillales</taxon>
        <taxon>Paenibacillaceae</taxon>
        <taxon>Paenibacillus</taxon>
    </lineage>
</organism>
<dbReference type="Pfam" id="PF08281">
    <property type="entry name" value="Sigma70_r4_2"/>
    <property type="match status" value="1"/>
</dbReference>
<keyword evidence="1" id="KW-0805">Transcription regulation</keyword>
<dbReference type="SUPFAM" id="SSF88659">
    <property type="entry name" value="Sigma3 and sigma4 domains of RNA polymerase sigma factors"/>
    <property type="match status" value="1"/>
</dbReference>
<dbReference type="GO" id="GO:0003677">
    <property type="term" value="F:DNA binding"/>
    <property type="evidence" value="ECO:0007669"/>
    <property type="project" value="UniProtKB-KW"/>
</dbReference>
<protein>
    <submittedName>
        <fullName evidence="7">RNA polymerase sigma factor</fullName>
    </submittedName>
</protein>
<dbReference type="InterPro" id="IPR036388">
    <property type="entry name" value="WH-like_DNA-bd_sf"/>
</dbReference>
<comment type="caution">
    <text evidence="7">The sequence shown here is derived from an EMBL/GenBank/DDBJ whole genome shotgun (WGS) entry which is preliminary data.</text>
</comment>
<feature type="domain" description="RNA polymerase sigma factor 70 region 4 type 2" evidence="6">
    <location>
        <begin position="126"/>
        <end position="178"/>
    </location>
</feature>
<keyword evidence="4" id="KW-0804">Transcription</keyword>
<name>A0A927GYR8_9BACL</name>
<dbReference type="EMBL" id="JACXJA010000007">
    <property type="protein sequence ID" value="MBD2861875.1"/>
    <property type="molecule type" value="Genomic_DNA"/>
</dbReference>
<dbReference type="CDD" id="cd06171">
    <property type="entry name" value="Sigma70_r4"/>
    <property type="match status" value="1"/>
</dbReference>
<dbReference type="GO" id="GO:0006352">
    <property type="term" value="P:DNA-templated transcription initiation"/>
    <property type="evidence" value="ECO:0007669"/>
    <property type="project" value="InterPro"/>
</dbReference>
<dbReference type="GO" id="GO:0016987">
    <property type="term" value="F:sigma factor activity"/>
    <property type="evidence" value="ECO:0007669"/>
    <property type="project" value="UniProtKB-KW"/>
</dbReference>